<name>A0A1Y5P3G6_9MICO</name>
<keyword evidence="3" id="KW-0808">Transferase</keyword>
<feature type="region of interest" description="Disordered" evidence="1">
    <location>
        <begin position="1"/>
        <end position="23"/>
    </location>
</feature>
<evidence type="ECO:0000256" key="1">
    <source>
        <dbReference type="SAM" id="MobiDB-lite"/>
    </source>
</evidence>
<dbReference type="GO" id="GO:0008478">
    <property type="term" value="F:pyridoxal kinase activity"/>
    <property type="evidence" value="ECO:0007669"/>
    <property type="project" value="UniProtKB-EC"/>
</dbReference>
<keyword evidence="2" id="KW-0812">Transmembrane</keyword>
<protein>
    <submittedName>
        <fullName evidence="3">Putative Pyridoxine kinase</fullName>
        <ecNumber evidence="3">2.7.1.35</ecNumber>
    </submittedName>
</protein>
<feature type="compositionally biased region" description="Low complexity" evidence="1">
    <location>
        <begin position="1"/>
        <end position="16"/>
    </location>
</feature>
<keyword evidence="3" id="KW-0418">Kinase</keyword>
<evidence type="ECO:0000313" key="3">
    <source>
        <dbReference type="EMBL" id="SBS73256.1"/>
    </source>
</evidence>
<evidence type="ECO:0000256" key="2">
    <source>
        <dbReference type="SAM" id="Phobius"/>
    </source>
</evidence>
<feature type="transmembrane region" description="Helical" evidence="2">
    <location>
        <begin position="53"/>
        <end position="74"/>
    </location>
</feature>
<keyword evidence="2" id="KW-0472">Membrane</keyword>
<proteinExistence type="predicted"/>
<sequence>MTQDQTAQQRATITAADPTSGTASLREDQAIALARRALDADERRAPARRWVRPSLIGGFVATAAAAVVIGAAIASSVSNVPAQDPMTLEQVPGGIAAKCIAPDAGMLADFSDTLFRADVRGISGGIVTLLVTETLTGEAAPVVEVAQGDGMISDGGPLVFEEGATYLLATSDGVILSCGLSGVASPELEDLYSDAADLQGR</sequence>
<dbReference type="EC" id="2.7.1.35" evidence="3"/>
<dbReference type="AlphaFoldDB" id="A0A1Y5P3G6"/>
<accession>A0A1Y5P3G6</accession>
<reference evidence="3" key="1">
    <citation type="submission" date="2016-03" db="EMBL/GenBank/DDBJ databases">
        <authorList>
            <person name="Ploux O."/>
        </authorList>
    </citation>
    <scope>NUCLEOTIDE SEQUENCE</scope>
    <source>
        <strain evidence="3">UC1</strain>
    </source>
</reference>
<gene>
    <name evidence="3" type="ORF">MIPYR_40068</name>
</gene>
<organism evidence="3">
    <name type="scientific">uncultured Microbacterium sp</name>
    <dbReference type="NCBI Taxonomy" id="191216"/>
    <lineage>
        <taxon>Bacteria</taxon>
        <taxon>Bacillati</taxon>
        <taxon>Actinomycetota</taxon>
        <taxon>Actinomycetes</taxon>
        <taxon>Micrococcales</taxon>
        <taxon>Microbacteriaceae</taxon>
        <taxon>Microbacterium</taxon>
        <taxon>environmental samples</taxon>
    </lineage>
</organism>
<dbReference type="EMBL" id="FLQR01000008">
    <property type="protein sequence ID" value="SBS73256.1"/>
    <property type="molecule type" value="Genomic_DNA"/>
</dbReference>
<keyword evidence="2" id="KW-1133">Transmembrane helix</keyword>
<dbReference type="RefSeq" id="WP_295576442.1">
    <property type="nucleotide sequence ID" value="NZ_FLQR01000008.1"/>
</dbReference>